<organism evidence="9 10">
    <name type="scientific">Spirosoma taeanense</name>
    <dbReference type="NCBI Taxonomy" id="2735870"/>
    <lineage>
        <taxon>Bacteria</taxon>
        <taxon>Pseudomonadati</taxon>
        <taxon>Bacteroidota</taxon>
        <taxon>Cytophagia</taxon>
        <taxon>Cytophagales</taxon>
        <taxon>Cytophagaceae</taxon>
        <taxon>Spirosoma</taxon>
    </lineage>
</organism>
<comment type="catalytic activity">
    <reaction evidence="1">
        <text>ATP + protein L-histidine = ADP + protein N-phospho-L-histidine.</text>
        <dbReference type="EC" id="2.7.13.3"/>
    </reaction>
</comment>
<dbReference type="KEGG" id="stae:HNV11_13670"/>
<proteinExistence type="predicted"/>
<dbReference type="SUPFAM" id="SSF47384">
    <property type="entry name" value="Homodimeric domain of signal transducing histidine kinase"/>
    <property type="match status" value="1"/>
</dbReference>
<evidence type="ECO:0000256" key="3">
    <source>
        <dbReference type="ARBA" id="ARBA00022553"/>
    </source>
</evidence>
<dbReference type="InterPro" id="IPR005467">
    <property type="entry name" value="His_kinase_dom"/>
</dbReference>
<reference evidence="9 10" key="1">
    <citation type="submission" date="2020-05" db="EMBL/GenBank/DDBJ databases">
        <title>Genome sequencing of Spirosoma sp. TS118.</title>
        <authorList>
            <person name="Lee J.-H."/>
            <person name="Jeong S."/>
            <person name="Zhao L."/>
            <person name="Jung J.-H."/>
            <person name="Kim M.-K."/>
            <person name="Lim S."/>
        </authorList>
    </citation>
    <scope>NUCLEOTIDE SEQUENCE [LARGE SCALE GENOMIC DNA]</scope>
    <source>
        <strain evidence="9 10">TS118</strain>
    </source>
</reference>
<dbReference type="SMART" id="SM00448">
    <property type="entry name" value="REC"/>
    <property type="match status" value="1"/>
</dbReference>
<dbReference type="PROSITE" id="PS50110">
    <property type="entry name" value="RESPONSE_REGULATORY"/>
    <property type="match status" value="1"/>
</dbReference>
<sequence>MLTSTSIAYPASTDKSTLFTILLVDDREENLIVLEELLADDNRQFIKATSGNEALKCVLKNDRIGLIMLDVQMPHMDGFEVARLLKANPKTRDISIIFVTAISKEEQYVLKGFEEGAVDYLAKPLDENVTRAKVRVFEQLWTYQQALRRTAGDLESINKQLERFVYMVAHDLKSPLTGLITLLWMVEYTNESRPIRQDELAEYLGEFKAAGYHLSSMISSILEYSRQSIEQQRSEKVDVGELLAQTAHLLFPPRHIQIRIAESMPVLFTKKLKLQQVFQNLLSNAIKYNDKPKGLIEVSYRDKGNFVEFSIRDNGPGMTDDQQTKLFQLFQANGHSQHESSTGVGLNIIKVLVEEQGGSIRVNTAPGAGSTVSFDWRK</sequence>
<dbReference type="InterPro" id="IPR036097">
    <property type="entry name" value="HisK_dim/P_sf"/>
</dbReference>
<dbReference type="PRINTS" id="PR00344">
    <property type="entry name" value="BCTRLSENSOR"/>
</dbReference>
<dbReference type="Pfam" id="PF00072">
    <property type="entry name" value="Response_reg"/>
    <property type="match status" value="1"/>
</dbReference>
<accession>A0A6M5Y8T8</accession>
<keyword evidence="10" id="KW-1185">Reference proteome</keyword>
<dbReference type="AlphaFoldDB" id="A0A6M5Y8T8"/>
<dbReference type="SMART" id="SM00387">
    <property type="entry name" value="HATPase_c"/>
    <property type="match status" value="1"/>
</dbReference>
<evidence type="ECO:0000256" key="5">
    <source>
        <dbReference type="ARBA" id="ARBA00022777"/>
    </source>
</evidence>
<dbReference type="Gene3D" id="1.10.287.130">
    <property type="match status" value="1"/>
</dbReference>
<evidence type="ECO:0000259" key="8">
    <source>
        <dbReference type="PROSITE" id="PS50110"/>
    </source>
</evidence>
<dbReference type="Gene3D" id="3.30.565.10">
    <property type="entry name" value="Histidine kinase-like ATPase, C-terminal domain"/>
    <property type="match status" value="1"/>
</dbReference>
<dbReference type="SUPFAM" id="SSF55874">
    <property type="entry name" value="ATPase domain of HSP90 chaperone/DNA topoisomerase II/histidine kinase"/>
    <property type="match status" value="1"/>
</dbReference>
<evidence type="ECO:0000256" key="6">
    <source>
        <dbReference type="PROSITE-ProRule" id="PRU00169"/>
    </source>
</evidence>
<dbReference type="SMART" id="SM00388">
    <property type="entry name" value="HisKA"/>
    <property type="match status" value="1"/>
</dbReference>
<dbReference type="InterPro" id="IPR011006">
    <property type="entry name" value="CheY-like_superfamily"/>
</dbReference>
<dbReference type="Pfam" id="PF02518">
    <property type="entry name" value="HATPase_c"/>
    <property type="match status" value="1"/>
</dbReference>
<dbReference type="Proteomes" id="UP000502756">
    <property type="component" value="Chromosome"/>
</dbReference>
<dbReference type="InterPro" id="IPR003661">
    <property type="entry name" value="HisK_dim/P_dom"/>
</dbReference>
<dbReference type="SUPFAM" id="SSF52172">
    <property type="entry name" value="CheY-like"/>
    <property type="match status" value="1"/>
</dbReference>
<evidence type="ECO:0000313" key="10">
    <source>
        <dbReference type="Proteomes" id="UP000502756"/>
    </source>
</evidence>
<feature type="modified residue" description="4-aspartylphosphate" evidence="6">
    <location>
        <position position="70"/>
    </location>
</feature>
<name>A0A6M5Y8T8_9BACT</name>
<dbReference type="InterPro" id="IPR036890">
    <property type="entry name" value="HATPase_C_sf"/>
</dbReference>
<dbReference type="CDD" id="cd00082">
    <property type="entry name" value="HisKA"/>
    <property type="match status" value="1"/>
</dbReference>
<dbReference type="GO" id="GO:0009927">
    <property type="term" value="F:histidine phosphotransfer kinase activity"/>
    <property type="evidence" value="ECO:0007669"/>
    <property type="project" value="TreeGrafter"/>
</dbReference>
<dbReference type="InterPro" id="IPR001789">
    <property type="entry name" value="Sig_transdc_resp-reg_receiver"/>
</dbReference>
<evidence type="ECO:0000259" key="7">
    <source>
        <dbReference type="PROSITE" id="PS50109"/>
    </source>
</evidence>
<dbReference type="RefSeq" id="WP_171740193.1">
    <property type="nucleotide sequence ID" value="NZ_CP053435.1"/>
</dbReference>
<feature type="domain" description="Response regulatory" evidence="8">
    <location>
        <begin position="20"/>
        <end position="138"/>
    </location>
</feature>
<dbReference type="GO" id="GO:0000155">
    <property type="term" value="F:phosphorelay sensor kinase activity"/>
    <property type="evidence" value="ECO:0007669"/>
    <property type="project" value="InterPro"/>
</dbReference>
<keyword evidence="3 6" id="KW-0597">Phosphoprotein</keyword>
<evidence type="ECO:0000256" key="4">
    <source>
        <dbReference type="ARBA" id="ARBA00022679"/>
    </source>
</evidence>
<evidence type="ECO:0000256" key="2">
    <source>
        <dbReference type="ARBA" id="ARBA00012438"/>
    </source>
</evidence>
<dbReference type="PANTHER" id="PTHR43047">
    <property type="entry name" value="TWO-COMPONENT HISTIDINE PROTEIN KINASE"/>
    <property type="match status" value="1"/>
</dbReference>
<protein>
    <recommendedName>
        <fullName evidence="2">histidine kinase</fullName>
        <ecNumber evidence="2">2.7.13.3</ecNumber>
    </recommendedName>
</protein>
<feature type="domain" description="Histidine kinase" evidence="7">
    <location>
        <begin position="167"/>
        <end position="378"/>
    </location>
</feature>
<dbReference type="Gene3D" id="3.40.50.2300">
    <property type="match status" value="1"/>
</dbReference>
<gene>
    <name evidence="9" type="ORF">HNV11_13670</name>
</gene>
<dbReference type="EMBL" id="CP053435">
    <property type="protein sequence ID" value="QJW90349.1"/>
    <property type="molecule type" value="Genomic_DNA"/>
</dbReference>
<keyword evidence="4" id="KW-0808">Transferase</keyword>
<dbReference type="Pfam" id="PF00512">
    <property type="entry name" value="HisKA"/>
    <property type="match status" value="1"/>
</dbReference>
<keyword evidence="5 9" id="KW-0418">Kinase</keyword>
<dbReference type="InterPro" id="IPR004358">
    <property type="entry name" value="Sig_transdc_His_kin-like_C"/>
</dbReference>
<dbReference type="InterPro" id="IPR003594">
    <property type="entry name" value="HATPase_dom"/>
</dbReference>
<dbReference type="GO" id="GO:0005886">
    <property type="term" value="C:plasma membrane"/>
    <property type="evidence" value="ECO:0007669"/>
    <property type="project" value="TreeGrafter"/>
</dbReference>
<dbReference type="PROSITE" id="PS50109">
    <property type="entry name" value="HIS_KIN"/>
    <property type="match status" value="1"/>
</dbReference>
<evidence type="ECO:0000313" key="9">
    <source>
        <dbReference type="EMBL" id="QJW90349.1"/>
    </source>
</evidence>
<evidence type="ECO:0000256" key="1">
    <source>
        <dbReference type="ARBA" id="ARBA00000085"/>
    </source>
</evidence>
<dbReference type="EC" id="2.7.13.3" evidence="2"/>